<dbReference type="PROSITE" id="PS51257">
    <property type="entry name" value="PROKAR_LIPOPROTEIN"/>
    <property type="match status" value="1"/>
</dbReference>
<evidence type="ECO:0000256" key="8">
    <source>
        <dbReference type="SAM" id="SignalP"/>
    </source>
</evidence>
<keyword evidence="10" id="KW-1185">Reference proteome</keyword>
<proteinExistence type="inferred from homology"/>
<dbReference type="OrthoDB" id="9812878at2"/>
<dbReference type="CDD" id="cd13597">
    <property type="entry name" value="PBP2_lipoprotein_Tp32"/>
    <property type="match status" value="1"/>
</dbReference>
<evidence type="ECO:0000256" key="3">
    <source>
        <dbReference type="ARBA" id="ARBA00023136"/>
    </source>
</evidence>
<protein>
    <recommendedName>
        <fullName evidence="6">Lipoprotein</fullName>
    </recommendedName>
</protein>
<evidence type="ECO:0000313" key="10">
    <source>
        <dbReference type="Proteomes" id="UP000290365"/>
    </source>
</evidence>
<dbReference type="Gene3D" id="3.40.190.10">
    <property type="entry name" value="Periplasmic binding protein-like II"/>
    <property type="match status" value="2"/>
</dbReference>
<dbReference type="SUPFAM" id="SSF53850">
    <property type="entry name" value="Periplasmic binding protein-like II"/>
    <property type="match status" value="1"/>
</dbReference>
<keyword evidence="2 8" id="KW-0732">Signal</keyword>
<dbReference type="EMBL" id="CP035758">
    <property type="protein sequence ID" value="QBD78830.1"/>
    <property type="molecule type" value="Genomic_DNA"/>
</dbReference>
<keyword evidence="3" id="KW-0472">Membrane</keyword>
<dbReference type="InterPro" id="IPR004872">
    <property type="entry name" value="Lipoprotein_NlpA"/>
</dbReference>
<feature type="lipid moiety-binding region" description="S-diacylglycerol cysteine" evidence="7">
    <location>
        <position position="22"/>
    </location>
</feature>
<name>A0A4P6JU42_KTERU</name>
<sequence length="280" mass="30034">MHLSKLKLTLVLALLTVVFAACGGSQSNTTGSASANSNGPLTIKVGASPVPHAEILKYIKDNLATKAGLDLQIVVFNDYVQPNMALKDGQIDANFFQHVPYMQEFGKEHNIDMVAVTKVHIEPLGIYSKKITSLKDVANNAVVAIPNDPTNGGRALHLLAANGLIQLKESTKVEATVHDIASNPKNLQIKELEAAQLPRSLEDTTLSVINGNYALTVGLKPSKDALALEAGQNNPYANVLTVLKGHENDPAVKKLAQLLTSPEVKKFIEEKYQGSVIPAF</sequence>
<evidence type="ECO:0000256" key="7">
    <source>
        <dbReference type="PIRSR" id="PIRSR002854-1"/>
    </source>
</evidence>
<dbReference type="PIRSF" id="PIRSF002854">
    <property type="entry name" value="MetQ"/>
    <property type="match status" value="1"/>
</dbReference>
<evidence type="ECO:0000256" key="5">
    <source>
        <dbReference type="ARBA" id="ARBA00023288"/>
    </source>
</evidence>
<dbReference type="RefSeq" id="WP_129889883.1">
    <property type="nucleotide sequence ID" value="NZ_CP035758.1"/>
</dbReference>
<dbReference type="KEGG" id="kbs:EPA93_23725"/>
<evidence type="ECO:0000256" key="2">
    <source>
        <dbReference type="ARBA" id="ARBA00022729"/>
    </source>
</evidence>
<gene>
    <name evidence="9" type="ORF">EPA93_23725</name>
</gene>
<feature type="chain" id="PRO_5020788887" description="Lipoprotein" evidence="8">
    <location>
        <begin position="21"/>
        <end position="280"/>
    </location>
</feature>
<dbReference type="GO" id="GO:0016020">
    <property type="term" value="C:membrane"/>
    <property type="evidence" value="ECO:0007669"/>
    <property type="project" value="UniProtKB-SubCell"/>
</dbReference>
<organism evidence="9 10">
    <name type="scientific">Ktedonosporobacter rubrisoli</name>
    <dbReference type="NCBI Taxonomy" id="2509675"/>
    <lineage>
        <taxon>Bacteria</taxon>
        <taxon>Bacillati</taxon>
        <taxon>Chloroflexota</taxon>
        <taxon>Ktedonobacteria</taxon>
        <taxon>Ktedonobacterales</taxon>
        <taxon>Ktedonosporobacteraceae</taxon>
        <taxon>Ktedonosporobacter</taxon>
    </lineage>
</organism>
<reference evidence="9 10" key="1">
    <citation type="submission" date="2019-01" db="EMBL/GenBank/DDBJ databases">
        <title>Ktedonosporobacter rubrisoli SCAWS-G2.</title>
        <authorList>
            <person name="Huang Y."/>
            <person name="Yan B."/>
        </authorList>
    </citation>
    <scope>NUCLEOTIDE SEQUENCE [LARGE SCALE GENOMIC DNA]</scope>
    <source>
        <strain evidence="9 10">SCAWS-G2</strain>
    </source>
</reference>
<comment type="subcellular location">
    <subcellularLocation>
        <location evidence="1">Membrane</location>
        <topology evidence="1">Lipid-anchor</topology>
    </subcellularLocation>
</comment>
<feature type="signal peptide" evidence="8">
    <location>
        <begin position="1"/>
        <end position="20"/>
    </location>
</feature>
<evidence type="ECO:0000256" key="6">
    <source>
        <dbReference type="PIRNR" id="PIRNR002854"/>
    </source>
</evidence>
<accession>A0A4P6JU42</accession>
<comment type="similarity">
    <text evidence="6">Belongs to the nlpA lipoprotein family.</text>
</comment>
<dbReference type="Proteomes" id="UP000290365">
    <property type="component" value="Chromosome"/>
</dbReference>
<dbReference type="PANTHER" id="PTHR30429">
    <property type="entry name" value="D-METHIONINE-BINDING LIPOPROTEIN METQ"/>
    <property type="match status" value="1"/>
</dbReference>
<evidence type="ECO:0000256" key="4">
    <source>
        <dbReference type="ARBA" id="ARBA00023139"/>
    </source>
</evidence>
<keyword evidence="4" id="KW-0564">Palmitate</keyword>
<dbReference type="AlphaFoldDB" id="A0A4P6JU42"/>
<evidence type="ECO:0000256" key="1">
    <source>
        <dbReference type="ARBA" id="ARBA00004635"/>
    </source>
</evidence>
<dbReference type="Pfam" id="PF03180">
    <property type="entry name" value="Lipoprotein_9"/>
    <property type="match status" value="1"/>
</dbReference>
<dbReference type="PANTHER" id="PTHR30429:SF0">
    <property type="entry name" value="METHIONINE-BINDING LIPOPROTEIN METQ"/>
    <property type="match status" value="1"/>
</dbReference>
<keyword evidence="5 6" id="KW-0449">Lipoprotein</keyword>
<evidence type="ECO:0000313" key="9">
    <source>
        <dbReference type="EMBL" id="QBD78830.1"/>
    </source>
</evidence>